<feature type="region of interest" description="Disordered" evidence="9">
    <location>
        <begin position="498"/>
        <end position="529"/>
    </location>
</feature>
<keyword evidence="3" id="KW-0145">Chemotaxis</keyword>
<dbReference type="InterPro" id="IPR004089">
    <property type="entry name" value="MCPsignal_dom"/>
</dbReference>
<feature type="domain" description="HAMP" evidence="12">
    <location>
        <begin position="359"/>
        <end position="412"/>
    </location>
</feature>
<evidence type="ECO:0000313" key="13">
    <source>
        <dbReference type="EMBL" id="MDA4845436.1"/>
    </source>
</evidence>
<comment type="subcellular location">
    <subcellularLocation>
        <location evidence="1">Cell membrane</location>
        <topology evidence="1">Multi-pass membrane protein</topology>
    </subcellularLocation>
</comment>
<dbReference type="PROSITE" id="PS50885">
    <property type="entry name" value="HAMP"/>
    <property type="match status" value="2"/>
</dbReference>
<protein>
    <submittedName>
        <fullName evidence="13">Methyl-accepting chemotaxis protein</fullName>
    </submittedName>
</protein>
<evidence type="ECO:0000256" key="8">
    <source>
        <dbReference type="PROSITE-ProRule" id="PRU00284"/>
    </source>
</evidence>
<evidence type="ECO:0000256" key="4">
    <source>
        <dbReference type="ARBA" id="ARBA00022692"/>
    </source>
</evidence>
<keyword evidence="14" id="KW-1185">Reference proteome</keyword>
<proteinExistence type="inferred from homology"/>
<dbReference type="Gene3D" id="1.10.8.500">
    <property type="entry name" value="HAMP domain in histidine kinase"/>
    <property type="match status" value="1"/>
</dbReference>
<dbReference type="PANTHER" id="PTHR43531">
    <property type="entry name" value="PROTEIN ICFG"/>
    <property type="match status" value="1"/>
</dbReference>
<dbReference type="Gene3D" id="3.30.450.20">
    <property type="entry name" value="PAS domain"/>
    <property type="match status" value="1"/>
</dbReference>
<evidence type="ECO:0000256" key="10">
    <source>
        <dbReference type="SAM" id="Phobius"/>
    </source>
</evidence>
<keyword evidence="6 10" id="KW-0472">Membrane</keyword>
<dbReference type="SMART" id="SM00304">
    <property type="entry name" value="HAMP"/>
    <property type="match status" value="2"/>
</dbReference>
<evidence type="ECO:0000256" key="1">
    <source>
        <dbReference type="ARBA" id="ARBA00004651"/>
    </source>
</evidence>
<dbReference type="Proteomes" id="UP001148313">
    <property type="component" value="Unassembled WGS sequence"/>
</dbReference>
<evidence type="ECO:0000256" key="7">
    <source>
        <dbReference type="ARBA" id="ARBA00029447"/>
    </source>
</evidence>
<evidence type="ECO:0000256" key="2">
    <source>
        <dbReference type="ARBA" id="ARBA00022475"/>
    </source>
</evidence>
<comment type="caution">
    <text evidence="13">The sequence shown here is derived from an EMBL/GenBank/DDBJ whole genome shotgun (WGS) entry which is preliminary data.</text>
</comment>
<evidence type="ECO:0000259" key="12">
    <source>
        <dbReference type="PROSITE" id="PS50885"/>
    </source>
</evidence>
<organism evidence="13 14">
    <name type="scientific">Hoeflea poritis</name>
    <dbReference type="NCBI Taxonomy" id="2993659"/>
    <lineage>
        <taxon>Bacteria</taxon>
        <taxon>Pseudomonadati</taxon>
        <taxon>Pseudomonadota</taxon>
        <taxon>Alphaproteobacteria</taxon>
        <taxon>Hyphomicrobiales</taxon>
        <taxon>Rhizobiaceae</taxon>
        <taxon>Hoeflea</taxon>
    </lineage>
</organism>
<comment type="similarity">
    <text evidence="7">Belongs to the methyl-accepting chemotaxis (MCP) protein family.</text>
</comment>
<dbReference type="InterPro" id="IPR033479">
    <property type="entry name" value="dCache_1"/>
</dbReference>
<keyword evidence="5 10" id="KW-1133">Transmembrane helix</keyword>
<feature type="domain" description="Methyl-accepting transducer" evidence="11">
    <location>
        <begin position="497"/>
        <end position="726"/>
    </location>
</feature>
<gene>
    <name evidence="13" type="ORF">OOZ53_08755</name>
</gene>
<evidence type="ECO:0000256" key="9">
    <source>
        <dbReference type="SAM" id="MobiDB-lite"/>
    </source>
</evidence>
<keyword evidence="8" id="KW-0807">Transducer</keyword>
<evidence type="ECO:0000259" key="11">
    <source>
        <dbReference type="PROSITE" id="PS50111"/>
    </source>
</evidence>
<feature type="compositionally biased region" description="Basic and acidic residues" evidence="9">
    <location>
        <begin position="504"/>
        <end position="520"/>
    </location>
</feature>
<dbReference type="InterPro" id="IPR051310">
    <property type="entry name" value="MCP_chemotaxis"/>
</dbReference>
<dbReference type="Gene3D" id="1.10.287.950">
    <property type="entry name" value="Methyl-accepting chemotaxis protein"/>
    <property type="match status" value="1"/>
</dbReference>
<feature type="region of interest" description="Disordered" evidence="9">
    <location>
        <begin position="412"/>
        <end position="440"/>
    </location>
</feature>
<keyword evidence="4 10" id="KW-0812">Transmembrane</keyword>
<name>A0ABT4VL59_9HYPH</name>
<dbReference type="PROSITE" id="PS50111">
    <property type="entry name" value="CHEMOTAXIS_TRANSDUC_2"/>
    <property type="match status" value="1"/>
</dbReference>
<feature type="transmembrane region" description="Helical" evidence="10">
    <location>
        <begin position="338"/>
        <end position="357"/>
    </location>
</feature>
<dbReference type="SUPFAM" id="SSF158472">
    <property type="entry name" value="HAMP domain-like"/>
    <property type="match status" value="1"/>
</dbReference>
<dbReference type="Pfam" id="PF00672">
    <property type="entry name" value="HAMP"/>
    <property type="match status" value="1"/>
</dbReference>
<dbReference type="CDD" id="cd11386">
    <property type="entry name" value="MCP_signal"/>
    <property type="match status" value="1"/>
</dbReference>
<evidence type="ECO:0000256" key="5">
    <source>
        <dbReference type="ARBA" id="ARBA00022989"/>
    </source>
</evidence>
<evidence type="ECO:0000313" key="14">
    <source>
        <dbReference type="Proteomes" id="UP001148313"/>
    </source>
</evidence>
<dbReference type="EMBL" id="JAPJZH010000004">
    <property type="protein sequence ID" value="MDA4845436.1"/>
    <property type="molecule type" value="Genomic_DNA"/>
</dbReference>
<dbReference type="SMART" id="SM00283">
    <property type="entry name" value="MA"/>
    <property type="match status" value="1"/>
</dbReference>
<reference evidence="13" key="1">
    <citation type="submission" date="2022-11" db="EMBL/GenBank/DDBJ databases">
        <title>Hoeflea poritis sp. nov., isolated from scleractinian coral Porites lutea.</title>
        <authorList>
            <person name="Zhang G."/>
            <person name="Wei Q."/>
            <person name="Cai L."/>
        </authorList>
    </citation>
    <scope>NUCLEOTIDE SEQUENCE</scope>
    <source>
        <strain evidence="13">E7-10</strain>
    </source>
</reference>
<keyword evidence="2" id="KW-1003">Cell membrane</keyword>
<evidence type="ECO:0000256" key="6">
    <source>
        <dbReference type="ARBA" id="ARBA00023136"/>
    </source>
</evidence>
<dbReference type="PANTHER" id="PTHR43531:SF11">
    <property type="entry name" value="METHYL-ACCEPTING CHEMOTAXIS PROTEIN 3"/>
    <property type="match status" value="1"/>
</dbReference>
<dbReference type="InterPro" id="IPR003660">
    <property type="entry name" value="HAMP_dom"/>
</dbReference>
<dbReference type="Pfam" id="PF02743">
    <property type="entry name" value="dCache_1"/>
    <property type="match status" value="1"/>
</dbReference>
<dbReference type="SUPFAM" id="SSF58104">
    <property type="entry name" value="Methyl-accepting chemotaxis protein (MCP) signaling domain"/>
    <property type="match status" value="1"/>
</dbReference>
<dbReference type="RefSeq" id="WP_271089060.1">
    <property type="nucleotide sequence ID" value="NZ_JAPJZH010000004.1"/>
</dbReference>
<dbReference type="Pfam" id="PF00015">
    <property type="entry name" value="MCPsignal"/>
    <property type="match status" value="1"/>
</dbReference>
<accession>A0ABT4VL59</accession>
<evidence type="ECO:0000256" key="3">
    <source>
        <dbReference type="ARBA" id="ARBA00022500"/>
    </source>
</evidence>
<feature type="domain" description="HAMP" evidence="12">
    <location>
        <begin position="440"/>
        <end position="492"/>
    </location>
</feature>
<sequence>MLISRKLPLAAAILTVVSIAASSIGGLMISSKALTREYDEKLSAIADGRRNQIETYLEATKKDIEEIAVTPNVAAALNLFGIALTMVKEGMESEFLSLVTDQTLSQQEKMDQSTPSGARVYLNHEAKFSPVFEKIAQENDFEDIFLINTDGQVVYTLRKKNDFNVNVRDDAWKDTALAQVFDKAAAMGDAQGVAFLDYRPYATGSRPLTAFVAKPVIVADEIKGAFVVALPTGRIESIMSNRTGLGATGETVLLRSDGLLLTDSPLTEANDVAEAQLDPQQFRALEAREILTGKTDNYREMNATVAFARVDFLDSGWVVAALVDSREAGQAVASMRQIVIVVSLVLLALALGGALLFSRNLTGPINALVANMRQLSEGRTDFDMGNTERKDEIGDMVRSVAVFRDAAIEKDRLEQEAEETRESSQREAAERASEKAEETARMQADVDALAGGLTRLSEGDLSVRLDEPFMDSLDRLRVDFNATVEKLNSTLHRIQDNSGSIDGNAREMRASADDLSRRTEQQAASLEETSAALEEITSTVRETSERAAEAEQMANAAKDDADRSGGVVAEAVSAMEGIENASREISNIINVIDEIAFQTNLLALNAGVEAARAGEAGKGFAVVALEVRELAQRAAGAATEIKELITKSGTEVANGVSLVKATGEALDQISNHVADINGRIATIATAAKEQLTGVQEVNSAVTQMDRMTQQNAAMVEETNAVIHKLADDAGGLSEVVAEFRLAGEDAAAGLSPDHDEPAEDHRLAG</sequence>